<dbReference type="Proteomes" id="UP001152320">
    <property type="component" value="Chromosome 10"/>
</dbReference>
<feature type="region of interest" description="Disordered" evidence="16">
    <location>
        <begin position="2347"/>
        <end position="2372"/>
    </location>
</feature>
<proteinExistence type="predicted"/>
<dbReference type="FunFam" id="3.30.40.10:FF:000002">
    <property type="entry name" value="Histone-lysine N-methyltransferase"/>
    <property type="match status" value="1"/>
</dbReference>
<feature type="compositionally biased region" description="Polar residues" evidence="16">
    <location>
        <begin position="2199"/>
        <end position="2208"/>
    </location>
</feature>
<feature type="region of interest" description="Disordered" evidence="16">
    <location>
        <begin position="2533"/>
        <end position="2894"/>
    </location>
</feature>
<comment type="subcellular location">
    <subcellularLocation>
        <location evidence="1">Nucleus</location>
    </subcellularLocation>
</comment>
<keyword evidence="5" id="KW-0479">Metal-binding</keyword>
<dbReference type="Pfam" id="PF13771">
    <property type="entry name" value="zf-HC5HC2H"/>
    <property type="match status" value="1"/>
</dbReference>
<reference evidence="22" key="1">
    <citation type="submission" date="2021-10" db="EMBL/GenBank/DDBJ databases">
        <title>Tropical sea cucumber genome reveals ecological adaptation and Cuvierian tubules defense mechanism.</title>
        <authorList>
            <person name="Chen T."/>
        </authorList>
    </citation>
    <scope>NUCLEOTIDE SEQUENCE</scope>
    <source>
        <strain evidence="22">Nanhai2018</strain>
        <tissue evidence="22">Muscle</tissue>
    </source>
</reference>
<dbReference type="SMART" id="SM00542">
    <property type="entry name" value="FYRC"/>
    <property type="match status" value="1"/>
</dbReference>
<feature type="compositionally biased region" description="Basic and acidic residues" evidence="16">
    <location>
        <begin position="2430"/>
        <end position="2441"/>
    </location>
</feature>
<keyword evidence="4" id="KW-0949">S-adenosyl-L-methionine</keyword>
<evidence type="ECO:0000259" key="18">
    <source>
        <dbReference type="PROSITE" id="PS50280"/>
    </source>
</evidence>
<feature type="compositionally biased region" description="Low complexity" evidence="16">
    <location>
        <begin position="2769"/>
        <end position="2793"/>
    </location>
</feature>
<organism evidence="22 23">
    <name type="scientific">Holothuria leucospilota</name>
    <name type="common">Black long sea cucumber</name>
    <name type="synonym">Mertensiothuria leucospilota</name>
    <dbReference type="NCBI Taxonomy" id="206669"/>
    <lineage>
        <taxon>Eukaryota</taxon>
        <taxon>Metazoa</taxon>
        <taxon>Echinodermata</taxon>
        <taxon>Eleutherozoa</taxon>
        <taxon>Echinozoa</taxon>
        <taxon>Holothuroidea</taxon>
        <taxon>Aspidochirotacea</taxon>
        <taxon>Aspidochirotida</taxon>
        <taxon>Holothuriidae</taxon>
        <taxon>Holothuria</taxon>
    </lineage>
</organism>
<keyword evidence="23" id="KW-1185">Reference proteome</keyword>
<evidence type="ECO:0000256" key="2">
    <source>
        <dbReference type="ARBA" id="ARBA00022603"/>
    </source>
</evidence>
<feature type="compositionally biased region" description="Basic and acidic residues" evidence="16">
    <location>
        <begin position="2613"/>
        <end position="2624"/>
    </location>
</feature>
<dbReference type="Pfam" id="PF00856">
    <property type="entry name" value="SET"/>
    <property type="match status" value="1"/>
</dbReference>
<evidence type="ECO:0000256" key="9">
    <source>
        <dbReference type="ARBA" id="ARBA00022853"/>
    </source>
</evidence>
<dbReference type="PROSITE" id="PS50868">
    <property type="entry name" value="POST_SET"/>
    <property type="match status" value="1"/>
</dbReference>
<evidence type="ECO:0000256" key="5">
    <source>
        <dbReference type="ARBA" id="ARBA00022723"/>
    </source>
</evidence>
<keyword evidence="3" id="KW-0808">Transferase</keyword>
<feature type="region of interest" description="Disordered" evidence="16">
    <location>
        <begin position="1387"/>
        <end position="1469"/>
    </location>
</feature>
<feature type="compositionally biased region" description="Low complexity" evidence="16">
    <location>
        <begin position="719"/>
        <end position="729"/>
    </location>
</feature>
<evidence type="ECO:0000256" key="12">
    <source>
        <dbReference type="ARBA" id="ARBA00023125"/>
    </source>
</evidence>
<evidence type="ECO:0000256" key="14">
    <source>
        <dbReference type="ARBA" id="ARBA00023242"/>
    </source>
</evidence>
<dbReference type="PROSITE" id="PS51542">
    <property type="entry name" value="FYRN"/>
    <property type="match status" value="1"/>
</dbReference>
<feature type="compositionally biased region" description="Polar residues" evidence="16">
    <location>
        <begin position="1568"/>
        <end position="1578"/>
    </location>
</feature>
<feature type="region of interest" description="Disordered" evidence="16">
    <location>
        <begin position="483"/>
        <end position="535"/>
    </location>
</feature>
<feature type="compositionally biased region" description="Basic and acidic residues" evidence="16">
    <location>
        <begin position="1491"/>
        <end position="1531"/>
    </location>
</feature>
<evidence type="ECO:0000259" key="19">
    <source>
        <dbReference type="PROSITE" id="PS50868"/>
    </source>
</evidence>
<dbReference type="Gene3D" id="1.20.920.10">
    <property type="entry name" value="Bromodomain-like"/>
    <property type="match status" value="1"/>
</dbReference>
<dbReference type="CDD" id="cd19170">
    <property type="entry name" value="SET_KMT2A_2B"/>
    <property type="match status" value="1"/>
</dbReference>
<dbReference type="Pfam" id="PF05964">
    <property type="entry name" value="FYRN"/>
    <property type="match status" value="1"/>
</dbReference>
<feature type="compositionally biased region" description="Basic and acidic residues" evidence="16">
    <location>
        <begin position="2812"/>
        <end position="2850"/>
    </location>
</feature>
<dbReference type="InterPro" id="IPR003889">
    <property type="entry name" value="FYrich_C"/>
</dbReference>
<dbReference type="PROSITE" id="PS51058">
    <property type="entry name" value="ZF_CXXC"/>
    <property type="match status" value="1"/>
</dbReference>
<evidence type="ECO:0000256" key="6">
    <source>
        <dbReference type="ARBA" id="ARBA00022737"/>
    </source>
</evidence>
<dbReference type="InterPro" id="IPR036427">
    <property type="entry name" value="Bromodomain-like_sf"/>
</dbReference>
<feature type="compositionally biased region" description="Basic and acidic residues" evidence="16">
    <location>
        <begin position="2859"/>
        <end position="2874"/>
    </location>
</feature>
<comment type="caution">
    <text evidence="22">The sequence shown here is derived from an EMBL/GenBank/DDBJ whole genome shotgun (WGS) entry which is preliminary data.</text>
</comment>
<dbReference type="PROSITE" id="PS50016">
    <property type="entry name" value="ZF_PHD_2"/>
    <property type="match status" value="3"/>
</dbReference>
<feature type="compositionally biased region" description="Low complexity" evidence="16">
    <location>
        <begin position="2946"/>
        <end position="2958"/>
    </location>
</feature>
<feature type="domain" description="PHD-type" evidence="17">
    <location>
        <begin position="1192"/>
        <end position="1242"/>
    </location>
</feature>
<dbReference type="InterPro" id="IPR001214">
    <property type="entry name" value="SET_dom"/>
</dbReference>
<feature type="region of interest" description="Disordered" evidence="16">
    <location>
        <begin position="677"/>
        <end position="761"/>
    </location>
</feature>
<dbReference type="SUPFAM" id="SSF82199">
    <property type="entry name" value="SET domain"/>
    <property type="match status" value="1"/>
</dbReference>
<keyword evidence="14" id="KW-0539">Nucleus</keyword>
<feature type="compositionally biased region" description="Basic and acidic residues" evidence="16">
    <location>
        <begin position="777"/>
        <end position="788"/>
    </location>
</feature>
<dbReference type="InterPro" id="IPR003888">
    <property type="entry name" value="FYrich_N"/>
</dbReference>
<dbReference type="CDD" id="cd15506">
    <property type="entry name" value="PHD1_KMT2A_like"/>
    <property type="match status" value="1"/>
</dbReference>
<feature type="compositionally biased region" description="Polar residues" evidence="16">
    <location>
        <begin position="1443"/>
        <end position="1455"/>
    </location>
</feature>
<keyword evidence="6" id="KW-0677">Repeat</keyword>
<evidence type="ECO:0000259" key="20">
    <source>
        <dbReference type="PROSITE" id="PS51058"/>
    </source>
</evidence>
<evidence type="ECO:0000256" key="3">
    <source>
        <dbReference type="ARBA" id="ARBA00022679"/>
    </source>
</evidence>
<keyword evidence="2" id="KW-0489">Methyltransferase</keyword>
<dbReference type="CDD" id="cd15664">
    <property type="entry name" value="ePHD_KMT2A_like"/>
    <property type="match status" value="1"/>
</dbReference>
<feature type="region of interest" description="Disordered" evidence="16">
    <location>
        <begin position="3471"/>
        <end position="3499"/>
    </location>
</feature>
<evidence type="ECO:0000313" key="22">
    <source>
        <dbReference type="EMBL" id="KAJ8034694.1"/>
    </source>
</evidence>
<dbReference type="GO" id="GO:0032259">
    <property type="term" value="P:methylation"/>
    <property type="evidence" value="ECO:0007669"/>
    <property type="project" value="UniProtKB-KW"/>
</dbReference>
<dbReference type="SMART" id="SM00508">
    <property type="entry name" value="PostSET"/>
    <property type="match status" value="1"/>
</dbReference>
<feature type="region of interest" description="Disordered" evidence="16">
    <location>
        <begin position="2946"/>
        <end position="3001"/>
    </location>
</feature>
<sequence length="3891" mass="427696">MKCSNMARLCFPGRPGQRYGRSLVHYIPEDSRNENHSFFEQIATIQKNFQSFYDLFGDSDEDDEFLGFSLEQIGTQVFPGVHGRFSFDPGSPSKEYQGQEEGERRPPCRKKTLTKEEFQKMYRNDLHKTEGSAIKKTKLVPTGGRRLLPFSYRDMLKGNFVRGSTKIRRVGPREKGLKRVTQTKFKQVPEKHLNKVKKTESISDKNSADVLLEKKKGRPRKYPALKVIPKTKRVETERAKQLLAKAKENKINSMQLKLLQAESPVEKMEKPPTPTRVFHRDGKRSVKQSAKLADMVTNSRGLNKFKSHLFGSAPVFGEVPGISTTKAPFPCLEVQSEPSNQDKVKRKAQFVLPKVSSRSSRVIKPSKRFIEEDVYMVPKKFQRLDFATLARSAAVSPASSDFTSPISDNEIFSAEKTLPVKKTLVFDSDSPPKKVKVKAKKKRVEPMKAVPPNVKKVASRKKVPVLSGVVKKGKKILPVITAEKNKPQVQKRRTKKAVPLKNSNKAEGRLSKPTLPSGEEPQKETSYALSVPPGWGNVPLQGKRLKSVGQRKGRTHTVARFPPRQRAKVVTDQGKGELTTPEKIKAAKDQRTPKVKVPKLELNLDEESEVSLKVIHSKSPSSVQAVPPFSLSMYDNKGVEGKLSLGVGKGKPSWAGRKEAYNQQVASKILQKAKLSVAESRQRRGRKRLMDAEMDSSKDLTMVTEDEEASNKTEETPVKESPPSSFTSPESKKQRVTTPGSNNKRQRKVLSPADIKGVPETVSKKIQEAWQADLSPEEEKQMTNKKEPKVRQIIIRGAGGPRIKHVCRRAAVALGMPPAKFEKKDFANPPSEFPSPDSAGETTPRRTGRQRIQKQDHSMWLDSGKLPLRSLNNRVHMDRKGSNDSYLQNINKQSGRGLKRNVRCGECEGCLILENCQVCDSCKDMKKYGGPGTKKQSCVLRRCHRMKSYLLAQKKLQELEEGIVPKPRRIERSRSLSPTLPGYVPDFIPLMPEELISPPINSPLDSIITSPTVHQPPKDILSSPDAPETAAAPPRKTRVKLPTNKKVVKLKDNPGDVAVDRRPVTRSAVSSSSALVNSSAPQQKPKASVLTMTVATVQRSKEVEPIKKPEKHVIKINFLDNFEMDILWKQGVTLISSEPFIPRIVCFLCGSLGKHELLYCNICCEGFHEFCLEGEDHPLENEDRDNWCCRNCKVCNVCGRQSKLLTCDKCHTCYHAECLGPNYPTKKSKRRKIWICSRCVKCRSCGSTTPGKDPKASWSSDFSLCEECAALFRLGNYCPICKECYEEDDFDSKMMQCGKCNVWVHSKCENLTDDMYHILTDLPESIPYLCEDCQPNRPARWQIEVDEELQAGFANVIKAMFGCKMAGHLIWPHRKFRYLGANGHAISKRPAIPGRSVSPATSDSSHARDTPEPSASDVTDSESPEAPNILPRTISASRGPEKGSSNSEQGETQNLAGERDDQLSKQNRVGAINVIERTKGDKIGDVLGEEVGEKMEVDGIRDEDKMEGEEKAAGEEQDDGRRKEMDAERNDPASQMPLEKTEDGKLPPDVRVDETDGKGGKDAEGNDDVSQVPGNKSISKVPGDSDTAKLPGNDTRTEVPGNNDTAEVPGDANVTVVPGHCEGKSSAGSGMMNVTSAGRPESSLDGRGGLGDKTDQPADTVISEGIVQPNDCCQVNGDEMSLHLARKKKHYPKDFRAVKQRLEAGKYTSVNDFTEDCARIIQASMSRETETSLGLRRGNRIARQVLTKTLQKMFPWCDVDSSRAWEKNKKYPDGMLPNAVLPPNLDHEYALWKQDEDWMAPLPQPSMLRELTCDERKSLKEQSEVEDPRRCVLCGKLGDDEPEKAGRLLYCAQDEWIHINCALWSAEVFEEVDGSLVNVHTAIYRGRHMRCEYCSNLGATVGCCHYLCPKNFHFICARTSNAVFQEDKRVFCEKHRSSAKQEVVENNFAVARRVSVSLENVKWNRAQALGLDPCSVNVLVGSLTIENLGRLGPLSDTGKALFPLDFRCSRVYWSTKSAGKRCVYTIRIFEQQQVPDQVAEISPVEKHAENNFTTAHTPGGKAARKRESEEAALMLMDADENRSLTCQTDCNESDNYMQTSSDVGVPEDAIEDINQQSSAMKAMVDLINSGQLSEVTSDLTAGQKETPETASKGNEKEDKMSKLDTANLALSRDVSESVSGQASVEKDNVPALQEDGSKSIDQSGDPETSNDVITLVLNESLNLSGDIAIQIVDDSAMSDVAETAGRGKEADKGGTGSEAIINLQEKISALSQSVENALSGKKSRAGDVSGKEEGTNGFDQSALENSASGGDCNTATIGEGGVVVSDVIDGAPKVGLPQGEMAVEPLASDAGGSKGASCPDGISDGGRQVGSKEGTIVEGKNVKEVMNTGRDREVQDCSGLPCPPGQQGVLPQLNSHLSKVLNSPIKGRQMKKEGVHTDEGRPLPYEDQQKGGDFKSRNLVVRLDDCQTDGCPTKEQVVDKKEEVSPTKEDPVREAGLAQNLEILAETAEVFSEIQQLLEDHKSPSTMKVTKKSLNQEPFNGDDKGLHFPPRGTRQKKAAEKLKFDTFVPEEQLDTFEMTPPGRKKYPMRTTSSRILRVVNTEGQGGTIEELTEESKGSREKQGEVDTEAESAGIARKKKSGVTPKIGGASKSCKESPVEEINLKSRRRGRPPKVKKKEEPSPVAVASPPRTRRSTRLASSSSSANKTLTDQKTLDRKSDKKLEEMQTEKADVMLSESEKKESKQKTKESREVSDESGEVSCELEKVPKSGKGPKSGKVSNESGKVSVSEKVSNASEKGSDNSKKVFNNSGKVSDKSGKVSLDSKKVSVESGKTSDDSGNERKGNNADKSENVSGAPGKVSERITKVSHLTEKVASRQGKVTEGIEKVSESNRTGQVCNETQKVFDRTNDVSERTKSVSDKVNMASSETLSDFTTAKIPVKRKLSYDSSMNSNSLSANNEIANSGPPKRHVLSHRTDLEEHHPVASLQSSNPQGVATESTVSLSSSNINSGIHCEKYSFSKNSAPSKPRSLSPAEVNLLCSQATAAKGNKSNVSKFVVVRTPDLVNSTGYGLSLVKNLKPLSNFSANGPSVKTFQDSFVSSLGSNNSPPDRSDSRSPTERQLSPEQVAQLSYPAGIYPLSTCVNPSAMGTKYKSQSTPQKEFQTASSVCKALQGGNKINPYIPPKSSPSGARPRARASILRGNSRKYTQPVASPHKAIVQCQSVPKQVVQSNIAVRPQQSINVIRFNSRPDVSRPVIRTLRHTSIPTNQTPQTLVTNQVVTSLSSSAVLASPVIAPLPPQNLLSGQVVAKLSQPGIVTSPLVTPLSPPRLIANQGVTSLPSVVTNSIVAPLSPQSPIISPVTLQNVPNQVITPVAQVMVNLNTPPVTVLPSPITVLNLSQNIGMNPQTVGVTPQIPGVNPQTLPPTSMSVLTNPALRALRAVLEQQNTLSQEATKEKKSMCFDVYGRTHSMTKPVRGGKSASFKSGVRKGPRVKNPTFGTLSHQEDQALPLSWNTTRTFLSSGGAASGGIGDVCDPTSVPATSILSPDPVEDTDPFTSPDNGTTSTLLSLMQLEEKRGQALPDTSKPHLVYEIKSDDGFEARGLSMEEVWSKVIELVQEQRIQAKMKPLSFSGVEFLKILGVKQDAIVFLTEQLYGARNCQKYRFRFHAPKDVEVEPELPINPHGCARAEVFRAKLNHDIFSFLASQHRIHPCHKETEQPEEEGHQHKASRRFTSITDLPMAMRFRHLKQTAKEAVGAYRSHIHGRGLFCRRPIEPGEMVIEYSGSVIRSILTEKREKFYESKGIGCYMFRIDDYEVVDATMHGNAARFINHSCEPNCYSRVIQVDGKKHIVIFASRLINVGEELTYDYKFPIEDVKIPCNCGSKRCRKYLN</sequence>
<feature type="domain" description="PHD-type" evidence="17">
    <location>
        <begin position="1275"/>
        <end position="1336"/>
    </location>
</feature>
<keyword evidence="10" id="KW-0805">Transcription regulation</keyword>
<dbReference type="PROSITE" id="PS51805">
    <property type="entry name" value="EPHD"/>
    <property type="match status" value="1"/>
</dbReference>
<evidence type="ECO:0000256" key="8">
    <source>
        <dbReference type="ARBA" id="ARBA00022833"/>
    </source>
</evidence>
<keyword evidence="9" id="KW-0156">Chromatin regulator</keyword>
<feature type="compositionally biased region" description="Basic and acidic residues" evidence="16">
    <location>
        <begin position="2153"/>
        <end position="2162"/>
    </location>
</feature>
<evidence type="ECO:0000256" key="10">
    <source>
        <dbReference type="ARBA" id="ARBA00023015"/>
    </source>
</evidence>
<dbReference type="FunFam" id="2.170.270.10:FF:000004">
    <property type="entry name" value="Histone-lysine N-methyltransferase"/>
    <property type="match status" value="1"/>
</dbReference>
<keyword evidence="12" id="KW-0238">DNA-binding</keyword>
<evidence type="ECO:0000256" key="4">
    <source>
        <dbReference type="ARBA" id="ARBA00022691"/>
    </source>
</evidence>
<evidence type="ECO:0000259" key="21">
    <source>
        <dbReference type="PROSITE" id="PS51805"/>
    </source>
</evidence>
<dbReference type="InterPro" id="IPR001965">
    <property type="entry name" value="Znf_PHD"/>
</dbReference>
<feature type="compositionally biased region" description="Basic and acidic residues" evidence="16">
    <location>
        <begin position="2712"/>
        <end position="2753"/>
    </location>
</feature>
<feature type="domain" description="Post-SET" evidence="19">
    <location>
        <begin position="3875"/>
        <end position="3891"/>
    </location>
</feature>
<feature type="compositionally biased region" description="Polar residues" evidence="16">
    <location>
        <begin position="2297"/>
        <end position="2307"/>
    </location>
</feature>
<dbReference type="InterPro" id="IPR011011">
    <property type="entry name" value="Znf_FYVE_PHD"/>
</dbReference>
<feature type="region of interest" description="Disordered" evidence="16">
    <location>
        <begin position="265"/>
        <end position="289"/>
    </location>
</feature>
<dbReference type="Pfam" id="PF02008">
    <property type="entry name" value="zf-CXXC"/>
    <property type="match status" value="1"/>
</dbReference>
<feature type="region of interest" description="Disordered" evidence="16">
    <location>
        <begin position="769"/>
        <end position="788"/>
    </location>
</feature>
<dbReference type="SMART" id="SM00317">
    <property type="entry name" value="SET"/>
    <property type="match status" value="1"/>
</dbReference>
<keyword evidence="8" id="KW-0862">Zinc</keyword>
<dbReference type="PROSITE" id="PS50280">
    <property type="entry name" value="SET"/>
    <property type="match status" value="1"/>
</dbReference>
<dbReference type="PANTHER" id="PTHR45838">
    <property type="entry name" value="HISTONE-LYSINE-N-METHYLTRANSFERASE 2 KMT2 FAMILY MEMBER"/>
    <property type="match status" value="1"/>
</dbReference>
<dbReference type="PROSITE" id="PS51543">
    <property type="entry name" value="FYRC"/>
    <property type="match status" value="1"/>
</dbReference>
<evidence type="ECO:0000256" key="15">
    <source>
        <dbReference type="PROSITE-ProRule" id="PRU00509"/>
    </source>
</evidence>
<keyword evidence="13" id="KW-0804">Transcription</keyword>
<dbReference type="SUPFAM" id="SSF57903">
    <property type="entry name" value="FYVE/PHD zinc finger"/>
    <property type="match status" value="2"/>
</dbReference>
<dbReference type="PANTHER" id="PTHR45838:SF4">
    <property type="entry name" value="HISTONE-LYSINE N-METHYLTRANSFERASE TRITHORAX"/>
    <property type="match status" value="1"/>
</dbReference>
<feature type="compositionally biased region" description="Basic and acidic residues" evidence="16">
    <location>
        <begin position="2973"/>
        <end position="2982"/>
    </location>
</feature>
<dbReference type="InterPro" id="IPR013083">
    <property type="entry name" value="Znf_RING/FYVE/PHD"/>
</dbReference>
<dbReference type="Gene3D" id="3.30.40.10">
    <property type="entry name" value="Zinc/RING finger domain, C3HC4 (zinc finger)"/>
    <property type="match status" value="3"/>
</dbReference>
<dbReference type="CDD" id="cd15508">
    <property type="entry name" value="PHD3_KMT2A_like"/>
    <property type="match status" value="1"/>
</dbReference>
<dbReference type="InterPro" id="IPR002857">
    <property type="entry name" value="Znf_CXXC"/>
</dbReference>
<dbReference type="GO" id="GO:0035097">
    <property type="term" value="C:histone methyltransferase complex"/>
    <property type="evidence" value="ECO:0007669"/>
    <property type="project" value="TreeGrafter"/>
</dbReference>
<dbReference type="Gene3D" id="2.170.270.10">
    <property type="entry name" value="SET domain"/>
    <property type="match status" value="1"/>
</dbReference>
<keyword evidence="7 15" id="KW-0863">Zinc-finger</keyword>
<feature type="compositionally biased region" description="Basic and acidic residues" evidence="16">
    <location>
        <begin position="2652"/>
        <end position="2663"/>
    </location>
</feature>
<feature type="compositionally biased region" description="Basic residues" evidence="16">
    <location>
        <begin position="2664"/>
        <end position="2675"/>
    </location>
</feature>
<dbReference type="EMBL" id="JAIZAY010000010">
    <property type="protein sequence ID" value="KAJ8034694.1"/>
    <property type="molecule type" value="Genomic_DNA"/>
</dbReference>
<dbReference type="GO" id="GO:0045893">
    <property type="term" value="P:positive regulation of DNA-templated transcription"/>
    <property type="evidence" value="ECO:0007669"/>
    <property type="project" value="TreeGrafter"/>
</dbReference>
<dbReference type="OrthoDB" id="308383at2759"/>
<dbReference type="SMART" id="SM00249">
    <property type="entry name" value="PHD"/>
    <property type="match status" value="4"/>
</dbReference>
<feature type="domain" description="PHD-type" evidence="17">
    <location>
        <begin position="1143"/>
        <end position="1195"/>
    </location>
</feature>
<dbReference type="SMART" id="SM00541">
    <property type="entry name" value="FYRN"/>
    <property type="match status" value="1"/>
</dbReference>
<evidence type="ECO:0000256" key="7">
    <source>
        <dbReference type="ARBA" id="ARBA00022771"/>
    </source>
</evidence>
<feature type="region of interest" description="Disordered" evidence="16">
    <location>
        <begin position="2278"/>
        <end position="2307"/>
    </location>
</feature>
<protein>
    <submittedName>
        <fullName evidence="22">Histone-lysine N-methyltransferase 2A</fullName>
    </submittedName>
</protein>
<feature type="region of interest" description="Disordered" evidence="16">
    <location>
        <begin position="88"/>
        <end position="107"/>
    </location>
</feature>
<evidence type="ECO:0000256" key="13">
    <source>
        <dbReference type="ARBA" id="ARBA00023163"/>
    </source>
</evidence>
<feature type="compositionally biased region" description="Basic and acidic residues" evidence="16">
    <location>
        <begin position="709"/>
        <end position="718"/>
    </location>
</feature>
<feature type="region of interest" description="Disordered" evidence="16">
    <location>
        <begin position="1486"/>
        <end position="1614"/>
    </location>
</feature>
<name>A0A9Q1H670_HOLLE</name>
<dbReference type="InterPro" id="IPR046341">
    <property type="entry name" value="SET_dom_sf"/>
</dbReference>
<feature type="compositionally biased region" description="Basic residues" evidence="16">
    <location>
        <begin position="489"/>
        <end position="498"/>
    </location>
</feature>
<feature type="domain" description="SET" evidence="18">
    <location>
        <begin position="3753"/>
        <end position="3869"/>
    </location>
</feature>
<feature type="region of interest" description="Disordered" evidence="16">
    <location>
        <begin position="1006"/>
        <end position="1041"/>
    </location>
</feature>
<dbReference type="InterPro" id="IPR019787">
    <property type="entry name" value="Znf_PHD-finger"/>
</dbReference>
<dbReference type="GO" id="GO:0042800">
    <property type="term" value="F:histone H3K4 methyltransferase activity"/>
    <property type="evidence" value="ECO:0007669"/>
    <property type="project" value="TreeGrafter"/>
</dbReference>
<evidence type="ECO:0000256" key="1">
    <source>
        <dbReference type="ARBA" id="ARBA00004123"/>
    </source>
</evidence>
<evidence type="ECO:0000256" key="16">
    <source>
        <dbReference type="SAM" id="MobiDB-lite"/>
    </source>
</evidence>
<feature type="region of interest" description="Disordered" evidence="16">
    <location>
        <begin position="821"/>
        <end position="865"/>
    </location>
</feature>
<dbReference type="InterPro" id="IPR047219">
    <property type="entry name" value="KMT2A_2B_SET"/>
</dbReference>
<gene>
    <name evidence="22" type="ORF">HOLleu_21643</name>
</gene>
<dbReference type="Gene3D" id="3.30.160.360">
    <property type="match status" value="1"/>
</dbReference>
<evidence type="ECO:0000313" key="23">
    <source>
        <dbReference type="Proteomes" id="UP001152320"/>
    </source>
</evidence>
<feature type="region of interest" description="Disordered" evidence="16">
    <location>
        <begin position="2136"/>
        <end position="2208"/>
    </location>
</feature>
<feature type="compositionally biased region" description="Polar residues" evidence="16">
    <location>
        <begin position="2985"/>
        <end position="2997"/>
    </location>
</feature>
<feature type="domain" description="CXXC-type" evidence="20">
    <location>
        <begin position="896"/>
        <end position="944"/>
    </location>
</feature>
<accession>A0A9Q1H670</accession>
<feature type="domain" description="PHD-type" evidence="21">
    <location>
        <begin position="1828"/>
        <end position="1936"/>
    </location>
</feature>
<evidence type="ECO:0000256" key="11">
    <source>
        <dbReference type="ARBA" id="ARBA00023117"/>
    </source>
</evidence>
<dbReference type="InterPro" id="IPR034732">
    <property type="entry name" value="EPHD"/>
</dbReference>
<dbReference type="GO" id="GO:0003677">
    <property type="term" value="F:DNA binding"/>
    <property type="evidence" value="ECO:0007669"/>
    <property type="project" value="UniProtKB-KW"/>
</dbReference>
<dbReference type="InterPro" id="IPR003616">
    <property type="entry name" value="Post-SET_dom"/>
</dbReference>
<dbReference type="Pfam" id="PF05965">
    <property type="entry name" value="FYRC"/>
    <property type="match status" value="1"/>
</dbReference>
<feature type="compositionally biased region" description="Basic and acidic residues" evidence="16">
    <location>
        <begin position="1539"/>
        <end position="1564"/>
    </location>
</feature>
<dbReference type="GO" id="GO:0008270">
    <property type="term" value="F:zinc ion binding"/>
    <property type="evidence" value="ECO:0007669"/>
    <property type="project" value="UniProtKB-KW"/>
</dbReference>
<feature type="compositionally biased region" description="Basic and acidic residues" evidence="16">
    <location>
        <begin position="688"/>
        <end position="698"/>
    </location>
</feature>
<keyword evidence="11" id="KW-0103">Bromodomain</keyword>
<feature type="region of interest" description="Disordered" evidence="16">
    <location>
        <begin position="3096"/>
        <end position="3124"/>
    </location>
</feature>
<evidence type="ECO:0000259" key="17">
    <source>
        <dbReference type="PROSITE" id="PS50016"/>
    </source>
</evidence>
<feature type="region of interest" description="Disordered" evidence="16">
    <location>
        <begin position="2427"/>
        <end position="2452"/>
    </location>
</feature>
<dbReference type="Pfam" id="PF00628">
    <property type="entry name" value="PHD"/>
    <property type="match status" value="2"/>
</dbReference>